<name>A0A4R3L4A1_9BACL</name>
<evidence type="ECO:0000256" key="2">
    <source>
        <dbReference type="ARBA" id="ARBA00022475"/>
    </source>
</evidence>
<feature type="transmembrane region" description="Helical" evidence="6">
    <location>
        <begin position="21"/>
        <end position="43"/>
    </location>
</feature>
<evidence type="ECO:0000256" key="3">
    <source>
        <dbReference type="ARBA" id="ARBA00022692"/>
    </source>
</evidence>
<dbReference type="Pfam" id="PF03626">
    <property type="entry name" value="COX4_pro"/>
    <property type="match status" value="1"/>
</dbReference>
<evidence type="ECO:0000256" key="1">
    <source>
        <dbReference type="ARBA" id="ARBA00004651"/>
    </source>
</evidence>
<feature type="transmembrane region" description="Helical" evidence="6">
    <location>
        <begin position="81"/>
        <end position="103"/>
    </location>
</feature>
<comment type="subcellular location">
    <subcellularLocation>
        <location evidence="1">Cell membrane</location>
        <topology evidence="1">Multi-pass membrane protein</topology>
    </subcellularLocation>
</comment>
<organism evidence="7 8">
    <name type="scientific">Hazenella coriacea</name>
    <dbReference type="NCBI Taxonomy" id="1179467"/>
    <lineage>
        <taxon>Bacteria</taxon>
        <taxon>Bacillati</taxon>
        <taxon>Bacillota</taxon>
        <taxon>Bacilli</taxon>
        <taxon>Bacillales</taxon>
        <taxon>Thermoactinomycetaceae</taxon>
        <taxon>Hazenella</taxon>
    </lineage>
</organism>
<keyword evidence="2" id="KW-1003">Cell membrane</keyword>
<dbReference type="GO" id="GO:0005886">
    <property type="term" value="C:plasma membrane"/>
    <property type="evidence" value="ECO:0007669"/>
    <property type="project" value="UniProtKB-SubCell"/>
</dbReference>
<dbReference type="EMBL" id="SMAG01000010">
    <property type="protein sequence ID" value="TCS92817.1"/>
    <property type="molecule type" value="Genomic_DNA"/>
</dbReference>
<evidence type="ECO:0000313" key="8">
    <source>
        <dbReference type="Proteomes" id="UP000294937"/>
    </source>
</evidence>
<dbReference type="Proteomes" id="UP000294937">
    <property type="component" value="Unassembled WGS sequence"/>
</dbReference>
<accession>A0A4R3L4A1</accession>
<dbReference type="InterPro" id="IPR005171">
    <property type="entry name" value="Cyt_c_oxidase_su4_prok"/>
</dbReference>
<protein>
    <submittedName>
        <fullName evidence="7">Cytochrome c oxidase subunit 4</fullName>
    </submittedName>
</protein>
<dbReference type="AlphaFoldDB" id="A0A4R3L4A1"/>
<dbReference type="RefSeq" id="WP_131926432.1">
    <property type="nucleotide sequence ID" value="NZ_SMAG01000010.1"/>
</dbReference>
<keyword evidence="3 6" id="KW-0812">Transmembrane</keyword>
<keyword evidence="5 6" id="KW-0472">Membrane</keyword>
<evidence type="ECO:0000256" key="5">
    <source>
        <dbReference type="ARBA" id="ARBA00023136"/>
    </source>
</evidence>
<comment type="caution">
    <text evidence="7">The sequence shown here is derived from an EMBL/GenBank/DDBJ whole genome shotgun (WGS) entry which is preliminary data.</text>
</comment>
<gene>
    <name evidence="7" type="ORF">EDD58_11044</name>
</gene>
<sequence length="104" mass="11304">MTQQPNSTSVATKPASKNSSVVKYLLSFICMIGLTAAAFYIVANGVVANDMIFPMLSVLAVLQVLLQLFIFMHLDQKGSKIYSIFLFLGIFIAVYSAAGMVLMD</sequence>
<reference evidence="7 8" key="1">
    <citation type="submission" date="2019-03" db="EMBL/GenBank/DDBJ databases">
        <title>Genomic Encyclopedia of Type Strains, Phase IV (KMG-IV): sequencing the most valuable type-strain genomes for metagenomic binning, comparative biology and taxonomic classification.</title>
        <authorList>
            <person name="Goeker M."/>
        </authorList>
    </citation>
    <scope>NUCLEOTIDE SEQUENCE [LARGE SCALE GENOMIC DNA]</scope>
    <source>
        <strain evidence="7 8">DSM 45707</strain>
    </source>
</reference>
<keyword evidence="4 6" id="KW-1133">Transmembrane helix</keyword>
<evidence type="ECO:0000256" key="4">
    <source>
        <dbReference type="ARBA" id="ARBA00022989"/>
    </source>
</evidence>
<feature type="transmembrane region" description="Helical" evidence="6">
    <location>
        <begin position="55"/>
        <end position="74"/>
    </location>
</feature>
<evidence type="ECO:0000256" key="6">
    <source>
        <dbReference type="SAM" id="Phobius"/>
    </source>
</evidence>
<evidence type="ECO:0000313" key="7">
    <source>
        <dbReference type="EMBL" id="TCS92817.1"/>
    </source>
</evidence>
<dbReference type="OrthoDB" id="2989516at2"/>
<proteinExistence type="predicted"/>
<keyword evidence="8" id="KW-1185">Reference proteome</keyword>